<dbReference type="Proteomes" id="UP001596074">
    <property type="component" value="Unassembled WGS sequence"/>
</dbReference>
<keyword evidence="2" id="KW-1185">Reference proteome</keyword>
<accession>A0ABW0ZYF6</accession>
<sequence length="50" mass="5324">MDDHIPDDPQREDSPPVVVCVRRWACGTCGGRGIASEGETCPDCNGFGNC</sequence>
<gene>
    <name evidence="1" type="ORF">ACFPZN_22175</name>
</gene>
<evidence type="ECO:0000313" key="2">
    <source>
        <dbReference type="Proteomes" id="UP001596074"/>
    </source>
</evidence>
<dbReference type="RefSeq" id="WP_378283995.1">
    <property type="nucleotide sequence ID" value="NZ_JBHSON010000031.1"/>
</dbReference>
<dbReference type="EMBL" id="JBHSON010000031">
    <property type="protein sequence ID" value="MFC5748339.1"/>
    <property type="molecule type" value="Genomic_DNA"/>
</dbReference>
<organism evidence="1 2">
    <name type="scientific">Actinomadura rugatobispora</name>
    <dbReference type="NCBI Taxonomy" id="1994"/>
    <lineage>
        <taxon>Bacteria</taxon>
        <taxon>Bacillati</taxon>
        <taxon>Actinomycetota</taxon>
        <taxon>Actinomycetes</taxon>
        <taxon>Streptosporangiales</taxon>
        <taxon>Thermomonosporaceae</taxon>
        <taxon>Actinomadura</taxon>
    </lineage>
</organism>
<evidence type="ECO:0008006" key="3">
    <source>
        <dbReference type="Google" id="ProtNLM"/>
    </source>
</evidence>
<protein>
    <recommendedName>
        <fullName evidence="3">Rubrerythrin-like domain-containing protein</fullName>
    </recommendedName>
</protein>
<proteinExistence type="predicted"/>
<evidence type="ECO:0000313" key="1">
    <source>
        <dbReference type="EMBL" id="MFC5748339.1"/>
    </source>
</evidence>
<reference evidence="2" key="1">
    <citation type="journal article" date="2019" name="Int. J. Syst. Evol. Microbiol.">
        <title>The Global Catalogue of Microorganisms (GCM) 10K type strain sequencing project: providing services to taxonomists for standard genome sequencing and annotation.</title>
        <authorList>
            <consortium name="The Broad Institute Genomics Platform"/>
            <consortium name="The Broad Institute Genome Sequencing Center for Infectious Disease"/>
            <person name="Wu L."/>
            <person name="Ma J."/>
        </authorList>
    </citation>
    <scope>NUCLEOTIDE SEQUENCE [LARGE SCALE GENOMIC DNA]</scope>
    <source>
        <strain evidence="2">KCTC 42087</strain>
    </source>
</reference>
<comment type="caution">
    <text evidence="1">The sequence shown here is derived from an EMBL/GenBank/DDBJ whole genome shotgun (WGS) entry which is preliminary data.</text>
</comment>
<name>A0ABW0ZYF6_9ACTN</name>